<comment type="catalytic activity">
    <reaction evidence="1">
        <text>ATP + protein L-histidine = ADP + protein N-phospho-L-histidine.</text>
        <dbReference type="EC" id="2.7.13.3"/>
    </reaction>
</comment>
<dbReference type="PROSITE" id="PS50851">
    <property type="entry name" value="CHEW"/>
    <property type="match status" value="1"/>
</dbReference>
<dbReference type="Pfam" id="PF02518">
    <property type="entry name" value="HATPase_c"/>
    <property type="match status" value="1"/>
</dbReference>
<accession>A0ABT9E429</accession>
<dbReference type="Pfam" id="PF02895">
    <property type="entry name" value="H-kinase_dim"/>
    <property type="match status" value="1"/>
</dbReference>
<evidence type="ECO:0000256" key="5">
    <source>
        <dbReference type="ARBA" id="ARBA00022553"/>
    </source>
</evidence>
<dbReference type="SMART" id="SM01231">
    <property type="entry name" value="H-kinase_dim"/>
    <property type="match status" value="1"/>
</dbReference>
<keyword evidence="8" id="KW-0418">Kinase</keyword>
<evidence type="ECO:0000259" key="15">
    <source>
        <dbReference type="PROSITE" id="PS50851"/>
    </source>
</evidence>
<dbReference type="Pfam" id="PF01584">
    <property type="entry name" value="CheW"/>
    <property type="match status" value="1"/>
</dbReference>
<evidence type="ECO:0000256" key="9">
    <source>
        <dbReference type="ARBA" id="ARBA00022840"/>
    </source>
</evidence>
<dbReference type="InterPro" id="IPR037006">
    <property type="entry name" value="CheA-like_homodim_sf"/>
</dbReference>
<evidence type="ECO:0000313" key="18">
    <source>
        <dbReference type="Proteomes" id="UP001243009"/>
    </source>
</evidence>
<comment type="caution">
    <text evidence="17">The sequence shown here is derived from an EMBL/GenBank/DDBJ whole genome shotgun (WGS) entry which is preliminary data.</text>
</comment>
<dbReference type="InterPro" id="IPR004358">
    <property type="entry name" value="Sig_transdc_His_kin-like_C"/>
</dbReference>
<protein>
    <recommendedName>
        <fullName evidence="3">Chemotaxis protein CheA</fullName>
        <ecNumber evidence="2">2.7.13.3</ecNumber>
    </recommendedName>
</protein>
<dbReference type="EC" id="2.7.13.3" evidence="2"/>
<feature type="compositionally biased region" description="Low complexity" evidence="13">
    <location>
        <begin position="251"/>
        <end position="261"/>
    </location>
</feature>
<dbReference type="InterPro" id="IPR036890">
    <property type="entry name" value="HATPase_C_sf"/>
</dbReference>
<dbReference type="InterPro" id="IPR004105">
    <property type="entry name" value="CheA-like_dim"/>
</dbReference>
<reference evidence="17 18" key="1">
    <citation type="submission" date="2023-08" db="EMBL/GenBank/DDBJ databases">
        <title>The draft genome sequence of Paracraurococcus sp. LOR1-02.</title>
        <authorList>
            <person name="Kingkaew E."/>
            <person name="Tanasupawat S."/>
        </authorList>
    </citation>
    <scope>NUCLEOTIDE SEQUENCE [LARGE SCALE GENOMIC DNA]</scope>
    <source>
        <strain evidence="17 18">LOR1-02</strain>
    </source>
</reference>
<evidence type="ECO:0000256" key="13">
    <source>
        <dbReference type="SAM" id="MobiDB-lite"/>
    </source>
</evidence>
<dbReference type="InterPro" id="IPR005467">
    <property type="entry name" value="His_kinase_dom"/>
</dbReference>
<dbReference type="InterPro" id="IPR036097">
    <property type="entry name" value="HisK_dim/P_sf"/>
</dbReference>
<dbReference type="GO" id="GO:0004673">
    <property type="term" value="F:protein histidine kinase activity"/>
    <property type="evidence" value="ECO:0007669"/>
    <property type="project" value="UniProtKB-EC"/>
</dbReference>
<evidence type="ECO:0000259" key="14">
    <source>
        <dbReference type="PROSITE" id="PS50109"/>
    </source>
</evidence>
<keyword evidence="18" id="KW-1185">Reference proteome</keyword>
<dbReference type="SUPFAM" id="SSF47384">
    <property type="entry name" value="Homodimeric domain of signal transducing histidine kinase"/>
    <property type="match status" value="1"/>
</dbReference>
<feature type="domain" description="Histidine kinase" evidence="14">
    <location>
        <begin position="271"/>
        <end position="519"/>
    </location>
</feature>
<proteinExistence type="predicted"/>
<dbReference type="PRINTS" id="PR00344">
    <property type="entry name" value="BCTRLSENSOR"/>
</dbReference>
<name>A0ABT9E429_9PROT</name>
<evidence type="ECO:0000256" key="3">
    <source>
        <dbReference type="ARBA" id="ARBA00021495"/>
    </source>
</evidence>
<dbReference type="InterPro" id="IPR036061">
    <property type="entry name" value="CheW-like_dom_sf"/>
</dbReference>
<gene>
    <name evidence="17" type="ORF">Q7A36_21450</name>
</gene>
<dbReference type="CDD" id="cd00731">
    <property type="entry name" value="CheA_reg"/>
    <property type="match status" value="1"/>
</dbReference>
<evidence type="ECO:0000256" key="2">
    <source>
        <dbReference type="ARBA" id="ARBA00012438"/>
    </source>
</evidence>
<evidence type="ECO:0000256" key="1">
    <source>
        <dbReference type="ARBA" id="ARBA00000085"/>
    </source>
</evidence>
<dbReference type="CDD" id="cd16916">
    <property type="entry name" value="HATPase_CheA-like"/>
    <property type="match status" value="1"/>
</dbReference>
<evidence type="ECO:0000256" key="4">
    <source>
        <dbReference type="ARBA" id="ARBA00022500"/>
    </source>
</evidence>
<evidence type="ECO:0000256" key="10">
    <source>
        <dbReference type="ARBA" id="ARBA00023012"/>
    </source>
</evidence>
<evidence type="ECO:0000256" key="12">
    <source>
        <dbReference type="PROSITE-ProRule" id="PRU00110"/>
    </source>
</evidence>
<evidence type="ECO:0000256" key="6">
    <source>
        <dbReference type="ARBA" id="ARBA00022679"/>
    </source>
</evidence>
<dbReference type="InterPro" id="IPR008207">
    <property type="entry name" value="Sig_transdc_His_kin_Hpt_dom"/>
</dbReference>
<dbReference type="EMBL" id="JAUTWS010000022">
    <property type="protein sequence ID" value="MDO9710931.1"/>
    <property type="molecule type" value="Genomic_DNA"/>
</dbReference>
<dbReference type="SMART" id="SM00260">
    <property type="entry name" value="CheW"/>
    <property type="match status" value="1"/>
</dbReference>
<dbReference type="PROSITE" id="PS50109">
    <property type="entry name" value="HIS_KIN"/>
    <property type="match status" value="1"/>
</dbReference>
<comment type="function">
    <text evidence="11">Involved in the transmission of sensory signals from the chemoreceptors to the flagellar motors. CheA is autophosphorylated; it can transfer its phosphate group to either CheB or CheY.</text>
</comment>
<keyword evidence="6 17" id="KW-0808">Transferase</keyword>
<keyword evidence="7" id="KW-0547">Nucleotide-binding</keyword>
<dbReference type="Pfam" id="PF01627">
    <property type="entry name" value="Hpt"/>
    <property type="match status" value="1"/>
</dbReference>
<dbReference type="SUPFAM" id="SSF55874">
    <property type="entry name" value="ATPase domain of HSP90 chaperone/DNA topoisomerase II/histidine kinase"/>
    <property type="match status" value="1"/>
</dbReference>
<dbReference type="InterPro" id="IPR051315">
    <property type="entry name" value="Bact_Chemotaxis_CheA"/>
</dbReference>
<dbReference type="RefSeq" id="WP_305105791.1">
    <property type="nucleotide sequence ID" value="NZ_JAUTWS010000022.1"/>
</dbReference>
<dbReference type="Gene3D" id="1.20.120.160">
    <property type="entry name" value="HPT domain"/>
    <property type="match status" value="1"/>
</dbReference>
<dbReference type="InterPro" id="IPR036641">
    <property type="entry name" value="HPT_dom_sf"/>
</dbReference>
<keyword evidence="9" id="KW-0067">ATP-binding</keyword>
<evidence type="ECO:0000256" key="8">
    <source>
        <dbReference type="ARBA" id="ARBA00022777"/>
    </source>
</evidence>
<dbReference type="CDD" id="cd00088">
    <property type="entry name" value="HPT"/>
    <property type="match status" value="1"/>
</dbReference>
<evidence type="ECO:0000313" key="17">
    <source>
        <dbReference type="EMBL" id="MDO9710931.1"/>
    </source>
</evidence>
<dbReference type="InterPro" id="IPR002545">
    <property type="entry name" value="CheW-lke_dom"/>
</dbReference>
<organism evidence="17 18">
    <name type="scientific">Paracraurococcus lichenis</name>
    <dbReference type="NCBI Taxonomy" id="3064888"/>
    <lineage>
        <taxon>Bacteria</taxon>
        <taxon>Pseudomonadati</taxon>
        <taxon>Pseudomonadota</taxon>
        <taxon>Alphaproteobacteria</taxon>
        <taxon>Acetobacterales</taxon>
        <taxon>Roseomonadaceae</taxon>
        <taxon>Paracraurococcus</taxon>
    </lineage>
</organism>
<dbReference type="PANTHER" id="PTHR43395:SF10">
    <property type="entry name" value="CHEMOTAXIS PROTEIN CHEA"/>
    <property type="match status" value="1"/>
</dbReference>
<dbReference type="Gene3D" id="1.10.287.560">
    <property type="entry name" value="Histidine kinase CheA-like, homodimeric domain"/>
    <property type="match status" value="1"/>
</dbReference>
<feature type="compositionally biased region" description="Pro residues" evidence="13">
    <location>
        <begin position="241"/>
        <end position="250"/>
    </location>
</feature>
<sequence>MSADPAETFRQEAQDLLEQLEQALLDLDQMPGNMELIDSAFRALHTIKGSGAMFGFEKVAAFTHHVENAFDEVRKGRIAATPELIALALAAKDHIRGLLEGTATAGTPEEAAILAGLQQILEHVGAAGAAAMPAAMQEEEAPGAWQISIRLPRDAMAMGTNPLLLLDELREMGTATVVARTQDIPPLEDLQPSDCHIAWEVVLHTDRPRAAIEEVFLFVLDDMTLELKPLRETPPAAAQPEAPPASPPAPTAAEPAPRQAAEPPPRREDAKNTYSIRVPAERLDELMDRVGELVIAQSRLRQVAAASTDMQLRSVAEELERLALELRDTTMGMRTVPIAQLFNRFRRLVHDTARELGKDIELVTTGEETELDKTMIERLADPLVHMIRNSLDHGLETPEGRTAAGKPRAGRLHLSARHAGAQVQISIRDDGRGLDQARIRARAEERGLIVPGQKLTEGELFQLIFEPGFSTAQQVTSLSGRGVGMDVVRRTIEGLRGSIDITSTLGQGTEITLCLPLTLAIIDGLLVRVGQGRYVIPLSAVEECVELSAEAEHRQDRCNFLNIRGRLVPFLRLREVFASAPATELFPKAVIVSSGEQHVGLVVDQVIGDHQTVIKSLSKLHADATMFSGATILGDGSVALILDIAQLVAFGQAHEAGLLSAA</sequence>
<keyword evidence="4" id="KW-0145">Chemotaxis</keyword>
<keyword evidence="10" id="KW-0902">Two-component regulatory system</keyword>
<dbReference type="PROSITE" id="PS50894">
    <property type="entry name" value="HPT"/>
    <property type="match status" value="1"/>
</dbReference>
<feature type="domain" description="HPt" evidence="16">
    <location>
        <begin position="1"/>
        <end position="102"/>
    </location>
</feature>
<dbReference type="PANTHER" id="PTHR43395">
    <property type="entry name" value="SENSOR HISTIDINE KINASE CHEA"/>
    <property type="match status" value="1"/>
</dbReference>
<dbReference type="SUPFAM" id="SSF47226">
    <property type="entry name" value="Histidine-containing phosphotransfer domain, HPT domain"/>
    <property type="match status" value="1"/>
</dbReference>
<keyword evidence="5 12" id="KW-0597">Phosphoprotein</keyword>
<dbReference type="SMART" id="SM00073">
    <property type="entry name" value="HPT"/>
    <property type="match status" value="1"/>
</dbReference>
<dbReference type="SMART" id="SM00387">
    <property type="entry name" value="HATPase_c"/>
    <property type="match status" value="1"/>
</dbReference>
<dbReference type="Gene3D" id="2.30.30.40">
    <property type="entry name" value="SH3 Domains"/>
    <property type="match status" value="1"/>
</dbReference>
<feature type="modified residue" description="Phosphohistidine" evidence="12">
    <location>
        <position position="45"/>
    </location>
</feature>
<evidence type="ECO:0000259" key="16">
    <source>
        <dbReference type="PROSITE" id="PS50894"/>
    </source>
</evidence>
<feature type="region of interest" description="Disordered" evidence="13">
    <location>
        <begin position="234"/>
        <end position="276"/>
    </location>
</feature>
<dbReference type="InterPro" id="IPR003594">
    <property type="entry name" value="HATPase_dom"/>
</dbReference>
<dbReference type="SUPFAM" id="SSF50341">
    <property type="entry name" value="CheW-like"/>
    <property type="match status" value="1"/>
</dbReference>
<feature type="domain" description="CheW-like" evidence="15">
    <location>
        <begin position="521"/>
        <end position="653"/>
    </location>
</feature>
<dbReference type="Gene3D" id="3.30.565.10">
    <property type="entry name" value="Histidine kinase-like ATPase, C-terminal domain"/>
    <property type="match status" value="1"/>
</dbReference>
<dbReference type="Proteomes" id="UP001243009">
    <property type="component" value="Unassembled WGS sequence"/>
</dbReference>
<evidence type="ECO:0000256" key="7">
    <source>
        <dbReference type="ARBA" id="ARBA00022741"/>
    </source>
</evidence>
<evidence type="ECO:0000256" key="11">
    <source>
        <dbReference type="ARBA" id="ARBA00035100"/>
    </source>
</evidence>